<dbReference type="SUPFAM" id="SSF53756">
    <property type="entry name" value="UDP-Glycosyltransferase/glycogen phosphorylase"/>
    <property type="match status" value="1"/>
</dbReference>
<comment type="caution">
    <text evidence="2">The sequence shown here is derived from an EMBL/GenBank/DDBJ whole genome shotgun (WGS) entry which is preliminary data.</text>
</comment>
<gene>
    <name evidence="2" type="ORF">C7Y72_19625</name>
</gene>
<dbReference type="AlphaFoldDB" id="A0A2T4UCW8"/>
<protein>
    <submittedName>
        <fullName evidence="2">Glycosyl transferase</fullName>
    </submittedName>
</protein>
<reference evidence="2 3" key="1">
    <citation type="submission" date="2018-03" db="EMBL/GenBank/DDBJ databases">
        <title>Aquarubrobacter algicola gen. nov., sp. nov., a novel actinobacterium isolated from shallow eutrophic lake during the end of cyanobacterial harmful algal blooms.</title>
        <authorList>
            <person name="Chun S.J."/>
        </authorList>
    </citation>
    <scope>NUCLEOTIDE SEQUENCE [LARGE SCALE GENOMIC DNA]</scope>
    <source>
        <strain evidence="2 3">Seoho-28</strain>
    </source>
</reference>
<dbReference type="Pfam" id="PF06722">
    <property type="entry name" value="EryCIII-like_C"/>
    <property type="match status" value="1"/>
</dbReference>
<name>A0A2T4UCW8_9ACTN</name>
<organism evidence="2 3">
    <name type="scientific">Paraconexibacter algicola</name>
    <dbReference type="NCBI Taxonomy" id="2133960"/>
    <lineage>
        <taxon>Bacteria</taxon>
        <taxon>Bacillati</taxon>
        <taxon>Actinomycetota</taxon>
        <taxon>Thermoleophilia</taxon>
        <taxon>Solirubrobacterales</taxon>
        <taxon>Paraconexibacteraceae</taxon>
        <taxon>Paraconexibacter</taxon>
    </lineage>
</organism>
<keyword evidence="2" id="KW-0808">Transferase</keyword>
<dbReference type="Gene3D" id="3.40.50.2000">
    <property type="entry name" value="Glycogen Phosphorylase B"/>
    <property type="match status" value="2"/>
</dbReference>
<sequence>MLGAFGDPGHTFPVIALGRALRARGHEVVVQTWVRWEPHVRAEGLGFSAAPEYDVFPTLGRHLKPYEAVVRATRDTLPLVQEVEPDVVVADILTLAPALAGELSGVPVATLVPHVDPRPDPGFPPYSIGARRPRTPVGRALWGRVDGLVSRGLLQGQRELNETRELLGLRRLDHVHGGISRALCLVGTFPQLEYPRTRRLPGTHVVGPLQWEPPTAQAPLPPGDAPLVLVAPSTSQDRDHRLLRAALAGLAELPVRVLATWNRRVPDPPVEVPRNATLVEWVSYARTMPRCDVVVCHGGHGTVVRALTSGAVVVAAPAAGDMNENAARIDWAGCGVRVPRLAVGPRALRLATGRALGDRRLATRAADLAAWAAAHDAGDRAATLVEELAATGRPVLSA</sequence>
<dbReference type="InterPro" id="IPR010610">
    <property type="entry name" value="EryCIII-like_C"/>
</dbReference>
<dbReference type="InterPro" id="IPR050426">
    <property type="entry name" value="Glycosyltransferase_28"/>
</dbReference>
<dbReference type="OrthoDB" id="5241459at2"/>
<evidence type="ECO:0000313" key="3">
    <source>
        <dbReference type="Proteomes" id="UP000240739"/>
    </source>
</evidence>
<evidence type="ECO:0000259" key="1">
    <source>
        <dbReference type="Pfam" id="PF06722"/>
    </source>
</evidence>
<dbReference type="PANTHER" id="PTHR48050">
    <property type="entry name" value="STEROL 3-BETA-GLUCOSYLTRANSFERASE"/>
    <property type="match status" value="1"/>
</dbReference>
<accession>A0A2T4UCW8</accession>
<proteinExistence type="predicted"/>
<dbReference type="EMBL" id="PYYB01000004">
    <property type="protein sequence ID" value="PTL55063.1"/>
    <property type="molecule type" value="Genomic_DNA"/>
</dbReference>
<dbReference type="GO" id="GO:0016757">
    <property type="term" value="F:glycosyltransferase activity"/>
    <property type="evidence" value="ECO:0007669"/>
    <property type="project" value="UniProtKB-ARBA"/>
</dbReference>
<evidence type="ECO:0000313" key="2">
    <source>
        <dbReference type="EMBL" id="PTL55063.1"/>
    </source>
</evidence>
<feature type="domain" description="Erythromycin biosynthesis protein CIII-like C-terminal" evidence="1">
    <location>
        <begin position="247"/>
        <end position="377"/>
    </location>
</feature>
<dbReference type="PANTHER" id="PTHR48050:SF13">
    <property type="entry name" value="STEROL 3-BETA-GLUCOSYLTRANSFERASE UGT80A2"/>
    <property type="match status" value="1"/>
</dbReference>
<dbReference type="Proteomes" id="UP000240739">
    <property type="component" value="Unassembled WGS sequence"/>
</dbReference>
<keyword evidence="3" id="KW-1185">Reference proteome</keyword>